<organism evidence="1 2">
    <name type="scientific">Choiromyces venosus 120613-1</name>
    <dbReference type="NCBI Taxonomy" id="1336337"/>
    <lineage>
        <taxon>Eukaryota</taxon>
        <taxon>Fungi</taxon>
        <taxon>Dikarya</taxon>
        <taxon>Ascomycota</taxon>
        <taxon>Pezizomycotina</taxon>
        <taxon>Pezizomycetes</taxon>
        <taxon>Pezizales</taxon>
        <taxon>Tuberaceae</taxon>
        <taxon>Choiromyces</taxon>
    </lineage>
</organism>
<accession>A0A3N4JXH9</accession>
<dbReference type="Proteomes" id="UP000276215">
    <property type="component" value="Unassembled WGS sequence"/>
</dbReference>
<evidence type="ECO:0000313" key="1">
    <source>
        <dbReference type="EMBL" id="RPB03073.1"/>
    </source>
</evidence>
<protein>
    <submittedName>
        <fullName evidence="1">Uncharacterized protein</fullName>
    </submittedName>
</protein>
<sequence>MPLQEDVTRAQVYRAILNLHGRISRLPIPPVRSPDSPPYSELSEKERNYLKAAHLRYLLERLLVVLDPHALPQMPHPSRIESDYPDNMRIPRFQGTLTEETKKSDADEVSRVVAQNEAKIVGIRENFLRMMRVVIQGKKYSANNPAVVLLAETLAEDWTECEEKIEWVRAWYRRRWRAENLAA</sequence>
<gene>
    <name evidence="1" type="ORF">L873DRAFT_1787217</name>
</gene>
<keyword evidence="2" id="KW-1185">Reference proteome</keyword>
<reference evidence="1 2" key="1">
    <citation type="journal article" date="2018" name="Nat. Ecol. Evol.">
        <title>Pezizomycetes genomes reveal the molecular basis of ectomycorrhizal truffle lifestyle.</title>
        <authorList>
            <person name="Murat C."/>
            <person name="Payen T."/>
            <person name="Noel B."/>
            <person name="Kuo A."/>
            <person name="Morin E."/>
            <person name="Chen J."/>
            <person name="Kohler A."/>
            <person name="Krizsan K."/>
            <person name="Balestrini R."/>
            <person name="Da Silva C."/>
            <person name="Montanini B."/>
            <person name="Hainaut M."/>
            <person name="Levati E."/>
            <person name="Barry K.W."/>
            <person name="Belfiori B."/>
            <person name="Cichocki N."/>
            <person name="Clum A."/>
            <person name="Dockter R.B."/>
            <person name="Fauchery L."/>
            <person name="Guy J."/>
            <person name="Iotti M."/>
            <person name="Le Tacon F."/>
            <person name="Lindquist E.A."/>
            <person name="Lipzen A."/>
            <person name="Malagnac F."/>
            <person name="Mello A."/>
            <person name="Molinier V."/>
            <person name="Miyauchi S."/>
            <person name="Poulain J."/>
            <person name="Riccioni C."/>
            <person name="Rubini A."/>
            <person name="Sitrit Y."/>
            <person name="Splivallo R."/>
            <person name="Traeger S."/>
            <person name="Wang M."/>
            <person name="Zifcakova L."/>
            <person name="Wipf D."/>
            <person name="Zambonelli A."/>
            <person name="Paolocci F."/>
            <person name="Nowrousian M."/>
            <person name="Ottonello S."/>
            <person name="Baldrian P."/>
            <person name="Spatafora J.W."/>
            <person name="Henrissat B."/>
            <person name="Nagy L.G."/>
            <person name="Aury J.M."/>
            <person name="Wincker P."/>
            <person name="Grigoriev I.V."/>
            <person name="Bonfante P."/>
            <person name="Martin F.M."/>
        </authorList>
    </citation>
    <scope>NUCLEOTIDE SEQUENCE [LARGE SCALE GENOMIC DNA]</scope>
    <source>
        <strain evidence="1 2">120613-1</strain>
    </source>
</reference>
<name>A0A3N4JXH9_9PEZI</name>
<dbReference type="AlphaFoldDB" id="A0A3N4JXH9"/>
<dbReference type="EMBL" id="ML120364">
    <property type="protein sequence ID" value="RPB03073.1"/>
    <property type="molecule type" value="Genomic_DNA"/>
</dbReference>
<proteinExistence type="predicted"/>
<evidence type="ECO:0000313" key="2">
    <source>
        <dbReference type="Proteomes" id="UP000276215"/>
    </source>
</evidence>